<accession>A0A9P8V2J4</accession>
<dbReference type="Pfam" id="PF09507">
    <property type="entry name" value="CDC27"/>
    <property type="match status" value="1"/>
</dbReference>
<feature type="compositionally biased region" description="Polar residues" evidence="5">
    <location>
        <begin position="250"/>
        <end position="262"/>
    </location>
</feature>
<organism evidence="6 7">
    <name type="scientific">Plectosphaerella plurivora</name>
    <dbReference type="NCBI Taxonomy" id="936078"/>
    <lineage>
        <taxon>Eukaryota</taxon>
        <taxon>Fungi</taxon>
        <taxon>Dikarya</taxon>
        <taxon>Ascomycota</taxon>
        <taxon>Pezizomycotina</taxon>
        <taxon>Sordariomycetes</taxon>
        <taxon>Hypocreomycetidae</taxon>
        <taxon>Glomerellales</taxon>
        <taxon>Plectosphaerellaceae</taxon>
        <taxon>Plectosphaerella</taxon>
    </lineage>
</organism>
<dbReference type="EMBL" id="JAGSXJ010000033">
    <property type="protein sequence ID" value="KAH6668669.1"/>
    <property type="molecule type" value="Genomic_DNA"/>
</dbReference>
<feature type="compositionally biased region" description="Low complexity" evidence="5">
    <location>
        <begin position="207"/>
        <end position="232"/>
    </location>
</feature>
<dbReference type="GO" id="GO:0043625">
    <property type="term" value="C:delta DNA polymerase complex"/>
    <property type="evidence" value="ECO:0007669"/>
    <property type="project" value="InterPro"/>
</dbReference>
<dbReference type="OrthoDB" id="514823at2759"/>
<evidence type="ECO:0000256" key="2">
    <source>
        <dbReference type="ARBA" id="ARBA00017589"/>
    </source>
</evidence>
<dbReference type="Gene3D" id="3.90.1030.20">
    <property type="entry name" value="DNA polymerase delta, p66 (Cdc27) subunit, wHTH domain"/>
    <property type="match status" value="1"/>
</dbReference>
<evidence type="ECO:0000313" key="7">
    <source>
        <dbReference type="Proteomes" id="UP000770015"/>
    </source>
</evidence>
<feature type="region of interest" description="Disordered" evidence="5">
    <location>
        <begin position="374"/>
        <end position="436"/>
    </location>
</feature>
<protein>
    <recommendedName>
        <fullName evidence="2">DNA polymerase delta subunit 3</fullName>
    </recommendedName>
</protein>
<evidence type="ECO:0000256" key="1">
    <source>
        <dbReference type="ARBA" id="ARBA00004123"/>
    </source>
</evidence>
<dbReference type="PANTHER" id="PTHR17598:SF13">
    <property type="entry name" value="DNA POLYMERASE DELTA SUBUNIT 3"/>
    <property type="match status" value="1"/>
</dbReference>
<comment type="caution">
    <text evidence="6">The sequence shown here is derived from an EMBL/GenBank/DDBJ whole genome shotgun (WGS) entry which is preliminary data.</text>
</comment>
<feature type="compositionally biased region" description="Basic residues" evidence="5">
    <location>
        <begin position="345"/>
        <end position="357"/>
    </location>
</feature>
<feature type="compositionally biased region" description="Low complexity" evidence="5">
    <location>
        <begin position="383"/>
        <end position="416"/>
    </location>
</feature>
<dbReference type="GO" id="GO:0006271">
    <property type="term" value="P:DNA strand elongation involved in DNA replication"/>
    <property type="evidence" value="ECO:0007669"/>
    <property type="project" value="TreeGrafter"/>
</dbReference>
<feature type="compositionally biased region" description="Basic and acidic residues" evidence="5">
    <location>
        <begin position="197"/>
        <end position="206"/>
    </location>
</feature>
<dbReference type="GO" id="GO:0003887">
    <property type="term" value="F:DNA-directed DNA polymerase activity"/>
    <property type="evidence" value="ECO:0007669"/>
    <property type="project" value="TreeGrafter"/>
</dbReference>
<evidence type="ECO:0000313" key="6">
    <source>
        <dbReference type="EMBL" id="KAH6668669.1"/>
    </source>
</evidence>
<name>A0A9P8V2J4_9PEZI</name>
<dbReference type="InterPro" id="IPR041913">
    <property type="entry name" value="POLD3_sf"/>
</dbReference>
<dbReference type="GO" id="GO:1904161">
    <property type="term" value="P:DNA synthesis involved in UV-damage excision repair"/>
    <property type="evidence" value="ECO:0007669"/>
    <property type="project" value="TreeGrafter"/>
</dbReference>
<dbReference type="Proteomes" id="UP000770015">
    <property type="component" value="Unassembled WGS sequence"/>
</dbReference>
<sequence>MDEYKKYLAERLFTEDKMVTYRTLSRALKVHVNAAKAMLYEFHSWQNSIAAGKVHATYIILGTRKPTVQSDGDVEMASSAPEAEYWDGEAPTQSLTLVTEERLKDVLAEYSAVTSFAVYSLAAHPIKELQLLTDVSREALQVGEDNAEDAKTYGTISNPGMKKRTRQGKRPSPAAAPAPAEKKPALAKPAPAVKAEPAAEVKDEPKPAASASTATPAASAASTKKVAPAPKKNSIMNAFSKAKPRKAGSAASTPKMDTQSPALSDDGEDDEAPMPAPLPKKAEDGTARRSRQDREAELKRMMEEESDEEEEEEEKEEDEPMEEAPEPEAEADQEPAEVLTSSGTGRRRGKRQVMKKIQKMDKDGYLVTTQEKVWEEFSEDDTPAPTAAPAAAPAASAKTKSTAASTPAASGTSSTAKGKKAGPKVQGNIMSFFSKK</sequence>
<evidence type="ECO:0000256" key="4">
    <source>
        <dbReference type="ARBA" id="ARBA00023242"/>
    </source>
</evidence>
<proteinExistence type="predicted"/>
<feature type="compositionally biased region" description="Basic and acidic residues" evidence="5">
    <location>
        <begin position="280"/>
        <end position="303"/>
    </location>
</feature>
<keyword evidence="4" id="KW-0539">Nucleus</keyword>
<feature type="compositionally biased region" description="Low complexity" evidence="5">
    <location>
        <begin position="186"/>
        <end position="196"/>
    </location>
</feature>
<dbReference type="GO" id="GO:0006297">
    <property type="term" value="P:nucleotide-excision repair, DNA gap filling"/>
    <property type="evidence" value="ECO:0007669"/>
    <property type="project" value="TreeGrafter"/>
</dbReference>
<dbReference type="AlphaFoldDB" id="A0A9P8V2J4"/>
<feature type="region of interest" description="Disordered" evidence="5">
    <location>
        <begin position="150"/>
        <end position="361"/>
    </location>
</feature>
<gene>
    <name evidence="6" type="ORF">F5X68DRAFT_279209</name>
</gene>
<keyword evidence="3" id="KW-0235">DNA replication</keyword>
<keyword evidence="7" id="KW-1185">Reference proteome</keyword>
<dbReference type="InterPro" id="IPR019038">
    <property type="entry name" value="POLD3"/>
</dbReference>
<evidence type="ECO:0000256" key="5">
    <source>
        <dbReference type="SAM" id="MobiDB-lite"/>
    </source>
</evidence>
<dbReference type="PANTHER" id="PTHR17598">
    <property type="entry name" value="DNA POLYMERASE DELTA SUBUNIT 3"/>
    <property type="match status" value="1"/>
</dbReference>
<reference evidence="6" key="1">
    <citation type="journal article" date="2021" name="Nat. Commun.">
        <title>Genetic determinants of endophytism in the Arabidopsis root mycobiome.</title>
        <authorList>
            <person name="Mesny F."/>
            <person name="Miyauchi S."/>
            <person name="Thiergart T."/>
            <person name="Pickel B."/>
            <person name="Atanasova L."/>
            <person name="Karlsson M."/>
            <person name="Huettel B."/>
            <person name="Barry K.W."/>
            <person name="Haridas S."/>
            <person name="Chen C."/>
            <person name="Bauer D."/>
            <person name="Andreopoulos W."/>
            <person name="Pangilinan J."/>
            <person name="LaButti K."/>
            <person name="Riley R."/>
            <person name="Lipzen A."/>
            <person name="Clum A."/>
            <person name="Drula E."/>
            <person name="Henrissat B."/>
            <person name="Kohler A."/>
            <person name="Grigoriev I.V."/>
            <person name="Martin F.M."/>
            <person name="Hacquard S."/>
        </authorList>
    </citation>
    <scope>NUCLEOTIDE SEQUENCE</scope>
    <source>
        <strain evidence="6">MPI-SDFR-AT-0117</strain>
    </source>
</reference>
<evidence type="ECO:0000256" key="3">
    <source>
        <dbReference type="ARBA" id="ARBA00022705"/>
    </source>
</evidence>
<feature type="compositionally biased region" description="Acidic residues" evidence="5">
    <location>
        <begin position="304"/>
        <end position="335"/>
    </location>
</feature>
<comment type="subcellular location">
    <subcellularLocation>
        <location evidence="1">Nucleus</location>
    </subcellularLocation>
</comment>